<comment type="caution">
    <text evidence="1">The sequence shown here is derived from an EMBL/GenBank/DDBJ whole genome shotgun (WGS) entry which is preliminary data.</text>
</comment>
<proteinExistence type="predicted"/>
<dbReference type="Proteomes" id="UP000614350">
    <property type="component" value="Unassembled WGS sequence"/>
</dbReference>
<keyword evidence="2" id="KW-1185">Reference proteome</keyword>
<dbReference type="EMBL" id="JACSEA010000001">
    <property type="protein sequence ID" value="KAF7411472.1"/>
    <property type="molecule type" value="Genomic_DNA"/>
</dbReference>
<organism evidence="1 2">
    <name type="scientific">Vespula vulgaris</name>
    <name type="common">Yellow jacket</name>
    <name type="synonym">Wasp</name>
    <dbReference type="NCBI Taxonomy" id="7454"/>
    <lineage>
        <taxon>Eukaryota</taxon>
        <taxon>Metazoa</taxon>
        <taxon>Ecdysozoa</taxon>
        <taxon>Arthropoda</taxon>
        <taxon>Hexapoda</taxon>
        <taxon>Insecta</taxon>
        <taxon>Pterygota</taxon>
        <taxon>Neoptera</taxon>
        <taxon>Endopterygota</taxon>
        <taxon>Hymenoptera</taxon>
        <taxon>Apocrita</taxon>
        <taxon>Aculeata</taxon>
        <taxon>Vespoidea</taxon>
        <taxon>Vespidae</taxon>
        <taxon>Vespinae</taxon>
        <taxon>Vespula</taxon>
    </lineage>
</organism>
<accession>A0A834KRF3</accession>
<sequence length="133" mass="14968">MAKYLVPLLATGGYLTTRKILQGLHIPSMLRDRARAPFARANGSTTCCVNENETGYTREDVSRDQKRSKTRQKGKVLMNASTYNTGSLQGYFQGHIVDPVEVSFSFNVVGGYNWILLMLAAYPWKIDKDEDDK</sequence>
<evidence type="ECO:0000313" key="2">
    <source>
        <dbReference type="Proteomes" id="UP000614350"/>
    </source>
</evidence>
<protein>
    <submittedName>
        <fullName evidence="1">Uncharacterized protein</fullName>
    </submittedName>
</protein>
<reference evidence="1" key="1">
    <citation type="journal article" date="2020" name="G3 (Bethesda)">
        <title>High-Quality Assemblies for Three Invasive Social Wasps from the &lt;i&gt;Vespula&lt;/i&gt; Genus.</title>
        <authorList>
            <person name="Harrop T.W.R."/>
            <person name="Guhlin J."/>
            <person name="McLaughlin G.M."/>
            <person name="Permina E."/>
            <person name="Stockwell P."/>
            <person name="Gilligan J."/>
            <person name="Le Lec M.F."/>
            <person name="Gruber M.A.M."/>
            <person name="Quinn O."/>
            <person name="Lovegrove M."/>
            <person name="Duncan E.J."/>
            <person name="Remnant E.J."/>
            <person name="Van Eeckhoven J."/>
            <person name="Graham B."/>
            <person name="Knapp R.A."/>
            <person name="Langford K.W."/>
            <person name="Kronenberg Z."/>
            <person name="Press M.O."/>
            <person name="Eacker S.M."/>
            <person name="Wilson-Rankin E.E."/>
            <person name="Purcell J."/>
            <person name="Lester P.J."/>
            <person name="Dearden P.K."/>
        </authorList>
    </citation>
    <scope>NUCLEOTIDE SEQUENCE</scope>
    <source>
        <strain evidence="1">Marl-1</strain>
    </source>
</reference>
<gene>
    <name evidence="1" type="ORF">HZH66_000368</name>
</gene>
<name>A0A834KRF3_VESVU</name>
<dbReference type="AlphaFoldDB" id="A0A834KRF3"/>
<evidence type="ECO:0000313" key="1">
    <source>
        <dbReference type="EMBL" id="KAF7411472.1"/>
    </source>
</evidence>